<feature type="compositionally biased region" description="Basic and acidic residues" evidence="1">
    <location>
        <begin position="127"/>
        <end position="140"/>
    </location>
</feature>
<accession>A0AAN6VGA5</accession>
<reference evidence="2" key="2">
    <citation type="submission" date="2023-05" db="EMBL/GenBank/DDBJ databases">
        <authorList>
            <consortium name="Lawrence Berkeley National Laboratory"/>
            <person name="Steindorff A."/>
            <person name="Hensen N."/>
            <person name="Bonometti L."/>
            <person name="Westerberg I."/>
            <person name="Brannstrom I.O."/>
            <person name="Guillou S."/>
            <person name="Cros-Aarteil S."/>
            <person name="Calhoun S."/>
            <person name="Haridas S."/>
            <person name="Kuo A."/>
            <person name="Mondo S."/>
            <person name="Pangilinan J."/>
            <person name="Riley R."/>
            <person name="Labutti K."/>
            <person name="Andreopoulos B."/>
            <person name="Lipzen A."/>
            <person name="Chen C."/>
            <person name="Yanf M."/>
            <person name="Daum C."/>
            <person name="Ng V."/>
            <person name="Clum A."/>
            <person name="Ohm R."/>
            <person name="Martin F."/>
            <person name="Silar P."/>
            <person name="Natvig D."/>
            <person name="Lalanne C."/>
            <person name="Gautier V."/>
            <person name="Ament-Velasquez S.L."/>
            <person name="Kruys A."/>
            <person name="Hutchinson M.I."/>
            <person name="Powell A.J."/>
            <person name="Barry K."/>
            <person name="Miller A.N."/>
            <person name="Grigoriev I.V."/>
            <person name="Debuchy R."/>
            <person name="Gladieux P."/>
            <person name="Thoren M.H."/>
            <person name="Johannesson H."/>
        </authorList>
    </citation>
    <scope>NUCLEOTIDE SEQUENCE</scope>
    <source>
        <strain evidence="2">CBS 538.74</strain>
    </source>
</reference>
<dbReference type="AlphaFoldDB" id="A0AAN6VGA5"/>
<feature type="region of interest" description="Disordered" evidence="1">
    <location>
        <begin position="348"/>
        <end position="410"/>
    </location>
</feature>
<comment type="caution">
    <text evidence="2">The sequence shown here is derived from an EMBL/GenBank/DDBJ whole genome shotgun (WGS) entry which is preliminary data.</text>
</comment>
<feature type="compositionally biased region" description="Basic and acidic residues" evidence="1">
    <location>
        <begin position="396"/>
        <end position="409"/>
    </location>
</feature>
<feature type="region of interest" description="Disordered" evidence="1">
    <location>
        <begin position="63"/>
        <end position="182"/>
    </location>
</feature>
<evidence type="ECO:0000313" key="3">
    <source>
        <dbReference type="Proteomes" id="UP001302745"/>
    </source>
</evidence>
<reference evidence="2" key="1">
    <citation type="journal article" date="2023" name="Mol. Phylogenet. Evol.">
        <title>Genome-scale phylogeny and comparative genomics of the fungal order Sordariales.</title>
        <authorList>
            <person name="Hensen N."/>
            <person name="Bonometti L."/>
            <person name="Westerberg I."/>
            <person name="Brannstrom I.O."/>
            <person name="Guillou S."/>
            <person name="Cros-Aarteil S."/>
            <person name="Calhoun S."/>
            <person name="Haridas S."/>
            <person name="Kuo A."/>
            <person name="Mondo S."/>
            <person name="Pangilinan J."/>
            <person name="Riley R."/>
            <person name="LaButti K."/>
            <person name="Andreopoulos B."/>
            <person name="Lipzen A."/>
            <person name="Chen C."/>
            <person name="Yan M."/>
            <person name="Daum C."/>
            <person name="Ng V."/>
            <person name="Clum A."/>
            <person name="Steindorff A."/>
            <person name="Ohm R.A."/>
            <person name="Martin F."/>
            <person name="Silar P."/>
            <person name="Natvig D.O."/>
            <person name="Lalanne C."/>
            <person name="Gautier V."/>
            <person name="Ament-Velasquez S.L."/>
            <person name="Kruys A."/>
            <person name="Hutchinson M.I."/>
            <person name="Powell A.J."/>
            <person name="Barry K."/>
            <person name="Miller A.N."/>
            <person name="Grigoriev I.V."/>
            <person name="Debuchy R."/>
            <person name="Gladieux P."/>
            <person name="Hiltunen Thoren M."/>
            <person name="Johannesson H."/>
        </authorList>
    </citation>
    <scope>NUCLEOTIDE SEQUENCE</scope>
    <source>
        <strain evidence="2">CBS 538.74</strain>
    </source>
</reference>
<name>A0AAN6VGA5_9PEZI</name>
<dbReference type="EMBL" id="MU857041">
    <property type="protein sequence ID" value="KAK4150958.1"/>
    <property type="molecule type" value="Genomic_DNA"/>
</dbReference>
<protein>
    <submittedName>
        <fullName evidence="2">Uncharacterized protein</fullName>
    </submittedName>
</protein>
<evidence type="ECO:0000313" key="2">
    <source>
        <dbReference type="EMBL" id="KAK4150958.1"/>
    </source>
</evidence>
<feature type="region of interest" description="Disordered" evidence="1">
    <location>
        <begin position="455"/>
        <end position="480"/>
    </location>
</feature>
<evidence type="ECO:0000256" key="1">
    <source>
        <dbReference type="SAM" id="MobiDB-lite"/>
    </source>
</evidence>
<organism evidence="2 3">
    <name type="scientific">Chaetomidium leptoderma</name>
    <dbReference type="NCBI Taxonomy" id="669021"/>
    <lineage>
        <taxon>Eukaryota</taxon>
        <taxon>Fungi</taxon>
        <taxon>Dikarya</taxon>
        <taxon>Ascomycota</taxon>
        <taxon>Pezizomycotina</taxon>
        <taxon>Sordariomycetes</taxon>
        <taxon>Sordariomycetidae</taxon>
        <taxon>Sordariales</taxon>
        <taxon>Chaetomiaceae</taxon>
        <taxon>Chaetomidium</taxon>
    </lineage>
</organism>
<feature type="compositionally biased region" description="Basic and acidic residues" evidence="1">
    <location>
        <begin position="103"/>
        <end position="118"/>
    </location>
</feature>
<keyword evidence="3" id="KW-1185">Reference proteome</keyword>
<feature type="compositionally biased region" description="Basic and acidic residues" evidence="1">
    <location>
        <begin position="84"/>
        <end position="96"/>
    </location>
</feature>
<proteinExistence type="predicted"/>
<feature type="region of interest" description="Disordered" evidence="1">
    <location>
        <begin position="195"/>
        <end position="227"/>
    </location>
</feature>
<feature type="compositionally biased region" description="Basic residues" evidence="1">
    <location>
        <begin position="357"/>
        <end position="371"/>
    </location>
</feature>
<dbReference type="Proteomes" id="UP001302745">
    <property type="component" value="Unassembled WGS sequence"/>
</dbReference>
<gene>
    <name evidence="2" type="ORF">C8A00DRAFT_36423</name>
</gene>
<sequence length="480" mass="53115">MATNPSIPAGVDPYKVMRCSVCGNSCRVRCLERHIPDFACHNKDCILHSESVHADTVDGVIYPWKNAPQPDPDFEPAPYGTRKQGRDQGRDRDQDRGWQSPRFKTDSDRDHKPFDKEYSQNPFANTHRQDTFDDKRRTDRFDDDFRDGQDRGRSRKNHRAHADPFGDDPFGDDSFGNDPFNDDFFDRARERMAGLGGDPFADKSLMSFGGAPPRSRRPTRDNPPGMDSFMAGCFEDIDRMTKDMGKRFGMTSLGQPACPVANPACPVSTPACPVSTPACPVSNPACPIPIPARPFAGLDPGHWSQGRPGTYRDRPACPVANPAHPVSIPACPVSIPIRPFSGLDPGYWSKGRPEARTKHREGRPLHQRTYRSRPTFPVSTPTQPYGGVGPGHWSQRRPEARTTHREGRPLHQRAYRGAPCSIPIPTSCSISNSPSCPPSTPTPCSVSTPNSCFAQPWSQRRPAGGPGQRGQANPVRVHLH</sequence>